<sequence length="458" mass="52033">MNASIDLTAVWVRFPGLSVRYYDDRVLLAMGKTIGKAVKVAREVLNSPLLLLNYFNPQSSVQSDTLRGSIYFRTKTIVLLLGNKFHIIASEEEMPPWLDVLEEIKAKDNGGIPVPHEKVFTRTHRTNKGKGPFVDDKSKKEIYTSKLKEKQSDQSYLLSSQGSCIYYPELWVQASGGPKNGRCYGFGNSYSENMTLSDTSSNNSIQVENDKYKDRLKGLENQQMEINNNFERRVDEAVQKIVKNAVSTALEMHGIYQGHQFSSGQFPSPGLYNSSGHFSAPGYNVQRSDVVGLIMRHNELASDIFKASTTQALPPLIKLEKHELLEIRRIAVYIYKKAGRWKQSIALSKKDKLYKDAMETCSQSGDRELSEELLVYFIEQGKECFSSCLFVCYELIHPDVSLELARMNNMIDFAFPYLLQVDELIIDKIVAKMEEKAKENVKKEMFALNILILVLLVK</sequence>
<proteinExistence type="predicted"/>
<dbReference type="GO" id="GO:0009506">
    <property type="term" value="C:plasmodesma"/>
    <property type="evidence" value="ECO:0007669"/>
    <property type="project" value="TreeGrafter"/>
</dbReference>
<dbReference type="Gene3D" id="1.25.40.730">
    <property type="match status" value="1"/>
</dbReference>
<dbReference type="InterPro" id="IPR000547">
    <property type="entry name" value="Clathrin_H-chain/VPS_repeat"/>
</dbReference>
<feature type="repeat" description="CHCR" evidence="1">
    <location>
        <begin position="318"/>
        <end position="386"/>
    </location>
</feature>
<dbReference type="PROSITE" id="PS50236">
    <property type="entry name" value="CHCR"/>
    <property type="match status" value="1"/>
</dbReference>
<evidence type="ECO:0000256" key="1">
    <source>
        <dbReference type="PROSITE-ProRule" id="PRU01006"/>
    </source>
</evidence>
<feature type="coiled-coil region" evidence="2">
    <location>
        <begin position="202"/>
        <end position="229"/>
    </location>
</feature>
<dbReference type="Proteomes" id="UP001418222">
    <property type="component" value="Unassembled WGS sequence"/>
</dbReference>
<dbReference type="GO" id="GO:0032051">
    <property type="term" value="F:clathrin light chain binding"/>
    <property type="evidence" value="ECO:0007669"/>
    <property type="project" value="TreeGrafter"/>
</dbReference>
<organism evidence="3 4">
    <name type="scientific">Platanthera zijinensis</name>
    <dbReference type="NCBI Taxonomy" id="2320716"/>
    <lineage>
        <taxon>Eukaryota</taxon>
        <taxon>Viridiplantae</taxon>
        <taxon>Streptophyta</taxon>
        <taxon>Embryophyta</taxon>
        <taxon>Tracheophyta</taxon>
        <taxon>Spermatophyta</taxon>
        <taxon>Magnoliopsida</taxon>
        <taxon>Liliopsida</taxon>
        <taxon>Asparagales</taxon>
        <taxon>Orchidaceae</taxon>
        <taxon>Orchidoideae</taxon>
        <taxon>Orchideae</taxon>
        <taxon>Orchidinae</taxon>
        <taxon>Platanthera</taxon>
    </lineage>
</organism>
<dbReference type="Pfam" id="PF03004">
    <property type="entry name" value="Transposase_24"/>
    <property type="match status" value="1"/>
</dbReference>
<dbReference type="GO" id="GO:0006898">
    <property type="term" value="P:receptor-mediated endocytosis"/>
    <property type="evidence" value="ECO:0007669"/>
    <property type="project" value="TreeGrafter"/>
</dbReference>
<accession>A0AAP0BGU5</accession>
<dbReference type="GO" id="GO:0009507">
    <property type="term" value="C:chloroplast"/>
    <property type="evidence" value="ECO:0007669"/>
    <property type="project" value="TreeGrafter"/>
</dbReference>
<dbReference type="GO" id="GO:0005794">
    <property type="term" value="C:Golgi apparatus"/>
    <property type="evidence" value="ECO:0007669"/>
    <property type="project" value="TreeGrafter"/>
</dbReference>
<dbReference type="InterPro" id="IPR055358">
    <property type="entry name" value="CHCR"/>
</dbReference>
<keyword evidence="2" id="KW-0175">Coiled coil</keyword>
<gene>
    <name evidence="3" type="ORF">KSP39_PZI012657</name>
</gene>
<dbReference type="GO" id="GO:0005886">
    <property type="term" value="C:plasma membrane"/>
    <property type="evidence" value="ECO:0007669"/>
    <property type="project" value="TreeGrafter"/>
</dbReference>
<name>A0AAP0BGU5_9ASPA</name>
<dbReference type="PANTHER" id="PTHR10292:SF1">
    <property type="entry name" value="CLATHRIN HEAVY CHAIN"/>
    <property type="match status" value="1"/>
</dbReference>
<protein>
    <submittedName>
        <fullName evidence="3">Clathrin heavy chain 1</fullName>
    </submittedName>
</protein>
<dbReference type="GO" id="GO:0071439">
    <property type="term" value="C:clathrin complex"/>
    <property type="evidence" value="ECO:0007669"/>
    <property type="project" value="TreeGrafter"/>
</dbReference>
<dbReference type="PANTHER" id="PTHR10292">
    <property type="entry name" value="CLATHRIN HEAVY CHAIN RELATED"/>
    <property type="match status" value="1"/>
</dbReference>
<reference evidence="3 4" key="1">
    <citation type="journal article" date="2022" name="Nat. Plants">
        <title>Genomes of leafy and leafless Platanthera orchids illuminate the evolution of mycoheterotrophy.</title>
        <authorList>
            <person name="Li M.H."/>
            <person name="Liu K.W."/>
            <person name="Li Z."/>
            <person name="Lu H.C."/>
            <person name="Ye Q.L."/>
            <person name="Zhang D."/>
            <person name="Wang J.Y."/>
            <person name="Li Y.F."/>
            <person name="Zhong Z.M."/>
            <person name="Liu X."/>
            <person name="Yu X."/>
            <person name="Liu D.K."/>
            <person name="Tu X.D."/>
            <person name="Liu B."/>
            <person name="Hao Y."/>
            <person name="Liao X.Y."/>
            <person name="Jiang Y.T."/>
            <person name="Sun W.H."/>
            <person name="Chen J."/>
            <person name="Chen Y.Q."/>
            <person name="Ai Y."/>
            <person name="Zhai J.W."/>
            <person name="Wu S.S."/>
            <person name="Zhou Z."/>
            <person name="Hsiao Y.Y."/>
            <person name="Wu W.L."/>
            <person name="Chen Y.Y."/>
            <person name="Lin Y.F."/>
            <person name="Hsu J.L."/>
            <person name="Li C.Y."/>
            <person name="Wang Z.W."/>
            <person name="Zhao X."/>
            <person name="Zhong W.Y."/>
            <person name="Ma X.K."/>
            <person name="Ma L."/>
            <person name="Huang J."/>
            <person name="Chen G.Z."/>
            <person name="Huang M.Z."/>
            <person name="Huang L."/>
            <person name="Peng D.H."/>
            <person name="Luo Y.B."/>
            <person name="Zou S.Q."/>
            <person name="Chen S.P."/>
            <person name="Lan S."/>
            <person name="Tsai W.C."/>
            <person name="Van de Peer Y."/>
            <person name="Liu Z.J."/>
        </authorList>
    </citation>
    <scope>NUCLEOTIDE SEQUENCE [LARGE SCALE GENOMIC DNA]</scope>
    <source>
        <strain evidence="3">Lor287</strain>
    </source>
</reference>
<dbReference type="GO" id="GO:0006886">
    <property type="term" value="P:intracellular protein transport"/>
    <property type="evidence" value="ECO:0007669"/>
    <property type="project" value="UniProtKB-UniRule"/>
</dbReference>
<keyword evidence="4" id="KW-1185">Reference proteome</keyword>
<dbReference type="FunFam" id="1.25.40.730:FF:000002">
    <property type="entry name" value="Clathrin heavy chain"/>
    <property type="match status" value="1"/>
</dbReference>
<dbReference type="Pfam" id="PF00637">
    <property type="entry name" value="Clathrin"/>
    <property type="match status" value="1"/>
</dbReference>
<evidence type="ECO:0000256" key="2">
    <source>
        <dbReference type="SAM" id="Coils"/>
    </source>
</evidence>
<evidence type="ECO:0000313" key="4">
    <source>
        <dbReference type="Proteomes" id="UP001418222"/>
    </source>
</evidence>
<comment type="caution">
    <text evidence="3">The sequence shown here is derived from an EMBL/GenBank/DDBJ whole genome shotgun (WGS) entry which is preliminary data.</text>
</comment>
<evidence type="ECO:0000313" key="3">
    <source>
        <dbReference type="EMBL" id="KAK8936741.1"/>
    </source>
</evidence>
<dbReference type="AlphaFoldDB" id="A0AAP0BGU5"/>
<dbReference type="EMBL" id="JBBWWQ010000010">
    <property type="protein sequence ID" value="KAK8936741.1"/>
    <property type="molecule type" value="Genomic_DNA"/>
</dbReference>
<dbReference type="InterPro" id="IPR004252">
    <property type="entry name" value="Probable_transposase_24"/>
</dbReference>